<dbReference type="STRING" id="666681.M301_0842"/>
<evidence type="ECO:0000256" key="6">
    <source>
        <dbReference type="SAM" id="Phobius"/>
    </source>
</evidence>
<evidence type="ECO:0000256" key="3">
    <source>
        <dbReference type="ARBA" id="ARBA00022692"/>
    </source>
</evidence>
<dbReference type="OrthoDB" id="4167046at2"/>
<organism evidence="8 9">
    <name type="scientific">Methylotenera versatilis (strain 301)</name>
    <dbReference type="NCBI Taxonomy" id="666681"/>
    <lineage>
        <taxon>Bacteria</taxon>
        <taxon>Pseudomonadati</taxon>
        <taxon>Pseudomonadota</taxon>
        <taxon>Betaproteobacteria</taxon>
        <taxon>Nitrosomonadales</taxon>
        <taxon>Methylophilaceae</taxon>
        <taxon>Methylotenera</taxon>
    </lineage>
</organism>
<feature type="transmembrane region" description="Helical" evidence="6">
    <location>
        <begin position="240"/>
        <end position="257"/>
    </location>
</feature>
<evidence type="ECO:0000256" key="5">
    <source>
        <dbReference type="ARBA" id="ARBA00023136"/>
    </source>
</evidence>
<evidence type="ECO:0000259" key="7">
    <source>
        <dbReference type="Pfam" id="PF00892"/>
    </source>
</evidence>
<name>D7DPI2_METV0</name>
<feature type="transmembrane region" description="Helical" evidence="6">
    <location>
        <begin position="148"/>
        <end position="165"/>
    </location>
</feature>
<evidence type="ECO:0000256" key="4">
    <source>
        <dbReference type="ARBA" id="ARBA00022989"/>
    </source>
</evidence>
<dbReference type="PANTHER" id="PTHR32322">
    <property type="entry name" value="INNER MEMBRANE TRANSPORTER"/>
    <property type="match status" value="1"/>
</dbReference>
<keyword evidence="3 6" id="KW-0812">Transmembrane</keyword>
<feature type="transmembrane region" description="Helical" evidence="6">
    <location>
        <begin position="91"/>
        <end position="113"/>
    </location>
</feature>
<dbReference type="InterPro" id="IPR037185">
    <property type="entry name" value="EmrE-like"/>
</dbReference>
<reference evidence="8 9" key="2">
    <citation type="journal article" date="2011" name="J. Bacteriol.">
        <title>Genomes of three methylotrophs from a single niche uncover genetic and metabolic divergence of Methylophilaceae.</title>
        <authorList>
            <person name="Lapidus A."/>
            <person name="Clum A."/>
            <person name="Labutti K."/>
            <person name="Kaluzhnaya M.G."/>
            <person name="Lim S."/>
            <person name="Beck D.A."/>
            <person name="Glavina Del Rio T."/>
            <person name="Nolan M."/>
            <person name="Mavromatis K."/>
            <person name="Huntemann M."/>
            <person name="Lucas S."/>
            <person name="Lidstrom M.E."/>
            <person name="Ivanova N."/>
            <person name="Chistoserdova L."/>
        </authorList>
    </citation>
    <scope>NUCLEOTIDE SEQUENCE [LARGE SCALE GENOMIC DNA]</scope>
    <source>
        <strain evidence="8 9">301</strain>
    </source>
</reference>
<feature type="transmembrane region" description="Helical" evidence="6">
    <location>
        <begin position="122"/>
        <end position="142"/>
    </location>
</feature>
<dbReference type="InterPro" id="IPR000620">
    <property type="entry name" value="EamA_dom"/>
</dbReference>
<feature type="transmembrane region" description="Helical" evidence="6">
    <location>
        <begin position="34"/>
        <end position="52"/>
    </location>
</feature>
<reference evidence="9" key="1">
    <citation type="submission" date="2010-05" db="EMBL/GenBank/DDBJ databases">
        <title>Complete sequence of Methylotenera sp. 301.</title>
        <authorList>
            <person name="Lucas S."/>
            <person name="Copeland A."/>
            <person name="Lapidus A."/>
            <person name="Cheng J.-F."/>
            <person name="Bruce D."/>
            <person name="Goodwin L."/>
            <person name="Pitluck S."/>
            <person name="Clum A."/>
            <person name="Land M."/>
            <person name="Hauser L."/>
            <person name="Kyrpides N."/>
            <person name="Ivanova N."/>
            <person name="Chistoservova L."/>
            <person name="Kalyuzhnaya M."/>
            <person name="Woyke T."/>
        </authorList>
    </citation>
    <scope>NUCLEOTIDE SEQUENCE [LARGE SCALE GENOMIC DNA]</scope>
    <source>
        <strain evidence="9">301</strain>
    </source>
</reference>
<dbReference type="EMBL" id="CP002056">
    <property type="protein sequence ID" value="ADI29226.1"/>
    <property type="molecule type" value="Genomic_DNA"/>
</dbReference>
<dbReference type="AlphaFoldDB" id="D7DPI2"/>
<dbReference type="KEGG" id="meh:M301_0842"/>
<accession>D7DPI2</accession>
<dbReference type="eggNOG" id="COG0697">
    <property type="taxonomic scope" value="Bacteria"/>
</dbReference>
<feature type="transmembrane region" description="Helical" evidence="6">
    <location>
        <begin position="263"/>
        <end position="282"/>
    </location>
</feature>
<dbReference type="SUPFAM" id="SSF103481">
    <property type="entry name" value="Multidrug resistance efflux transporter EmrE"/>
    <property type="match status" value="2"/>
</dbReference>
<evidence type="ECO:0000256" key="1">
    <source>
        <dbReference type="ARBA" id="ARBA00004651"/>
    </source>
</evidence>
<dbReference type="Proteomes" id="UP000000383">
    <property type="component" value="Chromosome"/>
</dbReference>
<feature type="transmembrane region" description="Helical" evidence="6">
    <location>
        <begin position="64"/>
        <end position="85"/>
    </location>
</feature>
<feature type="domain" description="EamA" evidence="7">
    <location>
        <begin position="7"/>
        <end position="136"/>
    </location>
</feature>
<feature type="domain" description="EamA" evidence="7">
    <location>
        <begin position="147"/>
        <end position="281"/>
    </location>
</feature>
<dbReference type="InterPro" id="IPR050638">
    <property type="entry name" value="AA-Vitamin_Transporters"/>
</dbReference>
<dbReference type="Pfam" id="PF00892">
    <property type="entry name" value="EamA"/>
    <property type="match status" value="2"/>
</dbReference>
<sequence precursor="true">MRNINTYLMATMAAVFWGANFNLAKPVVAEMGPYVAGASRYILAAAIMLLITQMRKETVPLRYFRTYLTLGVVGVFGFNLFFFLGMETTSAVNGALIMALNPLLTAILAYLILNEIPSKRQLIAFPIGVAGVAIVVLGAGAYLKISTGDLYIFVANLSWALYNVLVRKMMPKNVSGIANTAGIMTIGAMALSLAAILHGDSFIVPTVTTGASLIMMTVGGGVLAYLFWNASIAKLGLSKAAIFMNLVPVTSMVIATIESIPPNHAQILGAILVISAVTFSSFSQTKSTSA</sequence>
<keyword evidence="2" id="KW-1003">Cell membrane</keyword>
<dbReference type="PANTHER" id="PTHR32322:SF18">
    <property type="entry name" value="S-ADENOSYLMETHIONINE_S-ADENOSYLHOMOCYSTEINE TRANSPORTER"/>
    <property type="match status" value="1"/>
</dbReference>
<dbReference type="GO" id="GO:0005886">
    <property type="term" value="C:plasma membrane"/>
    <property type="evidence" value="ECO:0007669"/>
    <property type="project" value="UniProtKB-SubCell"/>
</dbReference>
<evidence type="ECO:0000313" key="9">
    <source>
        <dbReference type="Proteomes" id="UP000000383"/>
    </source>
</evidence>
<gene>
    <name evidence="8" type="ordered locus">M301_0842</name>
</gene>
<keyword evidence="9" id="KW-1185">Reference proteome</keyword>
<feature type="transmembrane region" description="Helical" evidence="6">
    <location>
        <begin position="203"/>
        <end position="228"/>
    </location>
</feature>
<proteinExistence type="predicted"/>
<keyword evidence="5 6" id="KW-0472">Membrane</keyword>
<comment type="subcellular location">
    <subcellularLocation>
        <location evidence="1">Cell membrane</location>
        <topology evidence="1">Multi-pass membrane protein</topology>
    </subcellularLocation>
</comment>
<keyword evidence="4 6" id="KW-1133">Transmembrane helix</keyword>
<evidence type="ECO:0000256" key="2">
    <source>
        <dbReference type="ARBA" id="ARBA00022475"/>
    </source>
</evidence>
<dbReference type="RefSeq" id="WP_013147542.1">
    <property type="nucleotide sequence ID" value="NC_014207.1"/>
</dbReference>
<feature type="transmembrane region" description="Helical" evidence="6">
    <location>
        <begin position="177"/>
        <end position="197"/>
    </location>
</feature>
<dbReference type="HOGENOM" id="CLU_033863_4_2_4"/>
<evidence type="ECO:0000313" key="8">
    <source>
        <dbReference type="EMBL" id="ADI29226.1"/>
    </source>
</evidence>
<protein>
    <recommendedName>
        <fullName evidence="7">EamA domain-containing protein</fullName>
    </recommendedName>
</protein>